<dbReference type="AlphaFoldDB" id="E5F8X8"/>
<dbReference type="EMBL" id="HM236456">
    <property type="protein sequence ID" value="ADR67040.1"/>
    <property type="molecule type" value="Genomic_DNA"/>
</dbReference>
<organism evidence="1">
    <name type="scientific">Klebsiella pneumoniae subsp. pneumoniae</name>
    <dbReference type="NCBI Taxonomy" id="72407"/>
    <lineage>
        <taxon>Bacteria</taxon>
        <taxon>Pseudomonadati</taxon>
        <taxon>Pseudomonadota</taxon>
        <taxon>Gammaproteobacteria</taxon>
        <taxon>Enterobacterales</taxon>
        <taxon>Enterobacteriaceae</taxon>
        <taxon>Klebsiella/Raoultella group</taxon>
        <taxon>Klebsiella</taxon>
        <taxon>Klebsiella pneumoniae complex</taxon>
    </lineage>
</organism>
<name>E5F8X8_KLEPN</name>
<sequence>MSDLNYSSGINGGEWASVSPEYSLVNIPAWLDSPPDEEFPALPIYTGLQTLPFGELTWENFERLIKRIVSREETIADCWIYGVPGQKQFGLDILATANDDSDYFVCYQCKRVRNYTSDDIKKAVDKFLEGKWFNKTKKLVLCVSSILSRTECIDEVNNQIKRLSLFNIIFEVCDGAEGGLLAEKQKVYPELVYDFSSM</sequence>
<evidence type="ECO:0000313" key="1">
    <source>
        <dbReference type="EMBL" id="ADR67040.1"/>
    </source>
</evidence>
<protein>
    <submittedName>
        <fullName evidence="1">Putative signal transduction protein with Nacht domain</fullName>
    </submittedName>
</protein>
<accession>E5F8X8</accession>
<proteinExistence type="predicted"/>
<reference evidence="1" key="1">
    <citation type="journal article" date="2011" name="J. Microbiol. Methods">
        <title>Expansion of the known Klebsiella pneumoniae species gene pool by characterization of novel alien DNA islands integrated into tmRNA gene sites.</title>
        <authorList>
            <person name="Zhang J."/>
            <person name="van Aartsen J.J."/>
            <person name="Jiang X."/>
            <person name="Shao Y."/>
            <person name="Tai C."/>
            <person name="He X."/>
            <person name="Tan Z."/>
            <person name="Deng Z."/>
            <person name="Jia S."/>
            <person name="Rajakumar K."/>
            <person name="Ou H.Y."/>
        </authorList>
    </citation>
    <scope>NUCLEOTIDE SEQUENCE</scope>
</reference>